<dbReference type="Gene3D" id="2.60.120.10">
    <property type="entry name" value="Jelly Rolls"/>
    <property type="match status" value="1"/>
</dbReference>
<dbReference type="InterPro" id="IPR011051">
    <property type="entry name" value="RmlC_Cupin_sf"/>
</dbReference>
<dbReference type="RefSeq" id="WP_320212673.1">
    <property type="nucleotide sequence ID" value="NZ_JAVIIS010000004.1"/>
</dbReference>
<accession>A0ABU4WV46</accession>
<dbReference type="SUPFAM" id="SSF51182">
    <property type="entry name" value="RmlC-like cupins"/>
    <property type="match status" value="1"/>
</dbReference>
<dbReference type="PANTHER" id="PTHR36440:SF1">
    <property type="entry name" value="PUTATIVE (AFU_ORTHOLOGUE AFUA_8G07350)-RELATED"/>
    <property type="match status" value="1"/>
</dbReference>
<sequence>METARNLLGPDEGELVHLFALGARYMIDGNTTNRAFSLVEHRLPARALGAPLHTHRNEDEYSYILQGRIGLQLGEEILVAAPGDLVMKPRGVPHAFWNAGEEEARLLELISPAGFEGYFREVAPLMAAQPMDEAAIGEIVARYDLDIDFSSVPALAERHGLRLG</sequence>
<name>A0ABU4WV46_9HYPH</name>
<dbReference type="InterPro" id="IPR013096">
    <property type="entry name" value="Cupin_2"/>
</dbReference>
<reference evidence="2 3" key="1">
    <citation type="submission" date="2023-08" db="EMBL/GenBank/DDBJ databases">
        <title>Implementing the SeqCode for naming new Mesorhizobium species isolated from Vachellia karroo root nodules.</title>
        <authorList>
            <person name="Van Lill M."/>
        </authorList>
    </citation>
    <scope>NUCLEOTIDE SEQUENCE [LARGE SCALE GENOMIC DNA]</scope>
    <source>
        <strain evidence="2 3">VK3E</strain>
    </source>
</reference>
<dbReference type="PANTHER" id="PTHR36440">
    <property type="entry name" value="PUTATIVE (AFU_ORTHOLOGUE AFUA_8G07350)-RELATED"/>
    <property type="match status" value="1"/>
</dbReference>
<evidence type="ECO:0000259" key="1">
    <source>
        <dbReference type="Pfam" id="PF07883"/>
    </source>
</evidence>
<dbReference type="Pfam" id="PF07883">
    <property type="entry name" value="Cupin_2"/>
    <property type="match status" value="1"/>
</dbReference>
<dbReference type="InterPro" id="IPR014710">
    <property type="entry name" value="RmlC-like_jellyroll"/>
</dbReference>
<organism evidence="2 3">
    <name type="scientific">Mesorhizobium australafricanum</name>
    <dbReference type="NCBI Taxonomy" id="3072311"/>
    <lineage>
        <taxon>Bacteria</taxon>
        <taxon>Pseudomonadati</taxon>
        <taxon>Pseudomonadota</taxon>
        <taxon>Alphaproteobacteria</taxon>
        <taxon>Hyphomicrobiales</taxon>
        <taxon>Phyllobacteriaceae</taxon>
        <taxon>Mesorhizobium</taxon>
    </lineage>
</organism>
<keyword evidence="3" id="KW-1185">Reference proteome</keyword>
<dbReference type="EMBL" id="JAVIIS010000004">
    <property type="protein sequence ID" value="MDX8438787.1"/>
    <property type="molecule type" value="Genomic_DNA"/>
</dbReference>
<dbReference type="InterPro" id="IPR053146">
    <property type="entry name" value="QDO-like"/>
</dbReference>
<comment type="caution">
    <text evidence="2">The sequence shown here is derived from an EMBL/GenBank/DDBJ whole genome shotgun (WGS) entry which is preliminary data.</text>
</comment>
<evidence type="ECO:0000313" key="3">
    <source>
        <dbReference type="Proteomes" id="UP001272097"/>
    </source>
</evidence>
<dbReference type="Proteomes" id="UP001272097">
    <property type="component" value="Unassembled WGS sequence"/>
</dbReference>
<evidence type="ECO:0000313" key="2">
    <source>
        <dbReference type="EMBL" id="MDX8438787.1"/>
    </source>
</evidence>
<gene>
    <name evidence="2" type="ORF">RFM51_04220</name>
</gene>
<feature type="domain" description="Cupin type-2" evidence="1">
    <location>
        <begin position="42"/>
        <end position="108"/>
    </location>
</feature>
<proteinExistence type="predicted"/>
<protein>
    <submittedName>
        <fullName evidence="2">Cupin domain-containing protein</fullName>
    </submittedName>
</protein>